<evidence type="ECO:0000256" key="4">
    <source>
        <dbReference type="ARBA" id="ARBA00022432"/>
    </source>
</evidence>
<evidence type="ECO:0000259" key="13">
    <source>
        <dbReference type="Pfam" id="PF03315"/>
    </source>
</evidence>
<comment type="similarity">
    <text evidence="3 11">Belongs to the iron-sulfur dependent L-serine dehydratase family.</text>
</comment>
<dbReference type="InterPro" id="IPR005131">
    <property type="entry name" value="Ser_deHydtase_bsu"/>
</dbReference>
<dbReference type="Proteomes" id="UP000054820">
    <property type="component" value="Unassembled WGS sequence"/>
</dbReference>
<evidence type="ECO:0000256" key="11">
    <source>
        <dbReference type="RuleBase" id="RU366059"/>
    </source>
</evidence>
<protein>
    <recommendedName>
        <fullName evidence="11">L-serine dehydratase</fullName>
        <ecNumber evidence="11">4.3.1.17</ecNumber>
    </recommendedName>
</protein>
<feature type="domain" description="Serine dehydratase-like alpha subunit" evidence="12">
    <location>
        <begin position="185"/>
        <end position="452"/>
    </location>
</feature>
<evidence type="ECO:0000313" key="14">
    <source>
        <dbReference type="EMBL" id="KTD80612.1"/>
    </source>
</evidence>
<dbReference type="STRING" id="460.Lstg_0448"/>
<evidence type="ECO:0000313" key="16">
    <source>
        <dbReference type="Proteomes" id="UP000054820"/>
    </source>
</evidence>
<keyword evidence="8 11" id="KW-0411">Iron-sulfur</keyword>
<dbReference type="InterPro" id="IPR004644">
    <property type="entry name" value="Fe-S_L-Ser_mono"/>
</dbReference>
<organism evidence="15 17">
    <name type="scientific">Legionella steigerwaltii</name>
    <dbReference type="NCBI Taxonomy" id="460"/>
    <lineage>
        <taxon>Bacteria</taxon>
        <taxon>Pseudomonadati</taxon>
        <taxon>Pseudomonadota</taxon>
        <taxon>Gammaproteobacteria</taxon>
        <taxon>Legionellales</taxon>
        <taxon>Legionellaceae</taxon>
        <taxon>Legionella</taxon>
    </lineage>
</organism>
<dbReference type="NCBIfam" id="TIGR00720">
    <property type="entry name" value="sda_mono"/>
    <property type="match status" value="1"/>
</dbReference>
<dbReference type="PANTHER" id="PTHR30182:SF1">
    <property type="entry name" value="L-SERINE DEHYDRATASE 1"/>
    <property type="match status" value="1"/>
</dbReference>
<dbReference type="GO" id="GO:0046872">
    <property type="term" value="F:metal ion binding"/>
    <property type="evidence" value="ECO:0007669"/>
    <property type="project" value="UniProtKB-KW"/>
</dbReference>
<comment type="cofactor">
    <cofactor evidence="1 11">
        <name>[4Fe-4S] cluster</name>
        <dbReference type="ChEBI" id="CHEBI:49883"/>
    </cofactor>
</comment>
<evidence type="ECO:0000259" key="12">
    <source>
        <dbReference type="Pfam" id="PF03313"/>
    </source>
</evidence>
<dbReference type="GO" id="GO:0009063">
    <property type="term" value="P:amino acid catabolic process"/>
    <property type="evidence" value="ECO:0007669"/>
    <property type="project" value="UniProtKB-ARBA"/>
</dbReference>
<dbReference type="EC" id="4.3.1.17" evidence="11"/>
<dbReference type="PANTHER" id="PTHR30182">
    <property type="entry name" value="L-SERINE DEHYDRATASE"/>
    <property type="match status" value="1"/>
</dbReference>
<evidence type="ECO:0000256" key="1">
    <source>
        <dbReference type="ARBA" id="ARBA00001966"/>
    </source>
</evidence>
<keyword evidence="9 11" id="KW-0456">Lyase</keyword>
<evidence type="ECO:0000256" key="7">
    <source>
        <dbReference type="ARBA" id="ARBA00023004"/>
    </source>
</evidence>
<comment type="catalytic activity">
    <reaction evidence="10 11">
        <text>L-serine = pyruvate + NH4(+)</text>
        <dbReference type="Rhea" id="RHEA:19169"/>
        <dbReference type="ChEBI" id="CHEBI:15361"/>
        <dbReference type="ChEBI" id="CHEBI:28938"/>
        <dbReference type="ChEBI" id="CHEBI:33384"/>
        <dbReference type="EC" id="4.3.1.17"/>
    </reaction>
</comment>
<evidence type="ECO:0000313" key="17">
    <source>
        <dbReference type="Proteomes" id="UP000255110"/>
    </source>
</evidence>
<evidence type="ECO:0000256" key="3">
    <source>
        <dbReference type="ARBA" id="ARBA00008636"/>
    </source>
</evidence>
<evidence type="ECO:0000256" key="5">
    <source>
        <dbReference type="ARBA" id="ARBA00022485"/>
    </source>
</evidence>
<dbReference type="FunFam" id="3.30.1330.90:FF:000001">
    <property type="entry name" value="L-serine ammonia-lyase 1"/>
    <property type="match status" value="1"/>
</dbReference>
<evidence type="ECO:0000256" key="2">
    <source>
        <dbReference type="ARBA" id="ARBA00004742"/>
    </source>
</evidence>
<keyword evidence="4 11" id="KW-0312">Gluconeogenesis</keyword>
<dbReference type="OrthoDB" id="9805537at2"/>
<feature type="domain" description="Serine dehydratase beta chain" evidence="13">
    <location>
        <begin position="4"/>
        <end position="157"/>
    </location>
</feature>
<dbReference type="GO" id="GO:0051539">
    <property type="term" value="F:4 iron, 4 sulfur cluster binding"/>
    <property type="evidence" value="ECO:0007669"/>
    <property type="project" value="UniProtKB-UniRule"/>
</dbReference>
<reference evidence="14 16" key="1">
    <citation type="submission" date="2015-11" db="EMBL/GenBank/DDBJ databases">
        <title>Genomic analysis of 38 Legionella species identifies large and diverse effector repertoires.</title>
        <authorList>
            <person name="Burstein D."/>
            <person name="Amaro F."/>
            <person name="Zusman T."/>
            <person name="Lifshitz Z."/>
            <person name="Cohen O."/>
            <person name="Gilbert J.A."/>
            <person name="Pupko T."/>
            <person name="Shuman H.A."/>
            <person name="Segal G."/>
        </authorList>
    </citation>
    <scope>NUCLEOTIDE SEQUENCE [LARGE SCALE GENOMIC DNA]</scope>
    <source>
        <strain evidence="14 16">SC-18-C9</strain>
    </source>
</reference>
<evidence type="ECO:0000256" key="6">
    <source>
        <dbReference type="ARBA" id="ARBA00022723"/>
    </source>
</evidence>
<dbReference type="InterPro" id="IPR005130">
    <property type="entry name" value="Ser_deHydtase-like_asu"/>
</dbReference>
<evidence type="ECO:0000256" key="8">
    <source>
        <dbReference type="ARBA" id="ARBA00023014"/>
    </source>
</evidence>
<dbReference type="InterPro" id="IPR029009">
    <property type="entry name" value="ASB_dom_sf"/>
</dbReference>
<dbReference type="Gene3D" id="3.30.1330.90">
    <property type="entry name" value="D-3-phosphoglycerate dehydrogenase, domain 3"/>
    <property type="match status" value="1"/>
</dbReference>
<dbReference type="AlphaFoldDB" id="A0A378L9J8"/>
<keyword evidence="6 11" id="KW-0479">Metal-binding</keyword>
<evidence type="ECO:0000256" key="10">
    <source>
        <dbReference type="ARBA" id="ARBA00049406"/>
    </source>
</evidence>
<dbReference type="InterPro" id="IPR051318">
    <property type="entry name" value="Fe-S_L-Ser"/>
</dbReference>
<accession>A0A378L9J8</accession>
<sequence>MNISVFDLFSIGIGPSSSHTVGPMLAANAFLKLLEEKQLLNQVQRVKTELYGSLALTGKGHGTDKAILNGLENKAPETVAPESMVPRMHEILNSHALNLAGKKNISFNESTDFLFLQKELLPKHSNGMRFSAFDNENNLLIDQVYYSIGGGFITTEEDFSKTTEDTNPPPYPFSTATQLLELCQKNNLSIAELMLINEKTWRSTEEIHNGILAIAKVMNDCIANGCKHDGILPGGLNLKRRAPDLYKKLMNEKGVKSIFEQSDIMNWLNLYAMAVNEENAAGGRIVTAPTNGAAGIIPAVLKYCQHAHDRMSNEDIYTYFLTAAAIGILYKKGASISGAEVGCQGEVGVASSMAAAGLTAVLGGTVAQVENAAEIAMEHHLGMTCDPVLGLVQIPCIERNAMGSVKAVNATRMALIGDGQHQISLDKVIKTMKQTGMDMQSIYKETSMGGLAVNLPEC</sequence>
<dbReference type="EMBL" id="UGOY01000001">
    <property type="protein sequence ID" value="STY22548.1"/>
    <property type="molecule type" value="Genomic_DNA"/>
</dbReference>
<reference evidence="15 17" key="2">
    <citation type="submission" date="2018-06" db="EMBL/GenBank/DDBJ databases">
        <authorList>
            <consortium name="Pathogen Informatics"/>
            <person name="Doyle S."/>
        </authorList>
    </citation>
    <scope>NUCLEOTIDE SEQUENCE [LARGE SCALE GENOMIC DNA]</scope>
    <source>
        <strain evidence="15 17">NCTC11991</strain>
    </source>
</reference>
<comment type="pathway">
    <text evidence="2">Carbohydrate biosynthesis; gluconeogenesis.</text>
</comment>
<dbReference type="SUPFAM" id="SSF143548">
    <property type="entry name" value="Serine metabolism enzymes domain"/>
    <property type="match status" value="1"/>
</dbReference>
<keyword evidence="5 11" id="KW-0004">4Fe-4S</keyword>
<evidence type="ECO:0000313" key="15">
    <source>
        <dbReference type="EMBL" id="STY22548.1"/>
    </source>
</evidence>
<name>A0A378L9J8_9GAMM</name>
<dbReference type="Proteomes" id="UP000255110">
    <property type="component" value="Unassembled WGS sequence"/>
</dbReference>
<evidence type="ECO:0000256" key="9">
    <source>
        <dbReference type="ARBA" id="ARBA00023239"/>
    </source>
</evidence>
<dbReference type="EMBL" id="LNYZ01000002">
    <property type="protein sequence ID" value="KTD80612.1"/>
    <property type="molecule type" value="Genomic_DNA"/>
</dbReference>
<dbReference type="GO" id="GO:0006094">
    <property type="term" value="P:gluconeogenesis"/>
    <property type="evidence" value="ECO:0007669"/>
    <property type="project" value="UniProtKB-KW"/>
</dbReference>
<proteinExistence type="inferred from homology"/>
<dbReference type="Pfam" id="PF03313">
    <property type="entry name" value="SDH_alpha"/>
    <property type="match status" value="1"/>
</dbReference>
<dbReference type="RefSeq" id="WP_058476042.1">
    <property type="nucleotide sequence ID" value="NZ_CAAAIO010000008.1"/>
</dbReference>
<gene>
    <name evidence="15" type="primary">sdhL</name>
    <name evidence="14" type="ORF">Lstg_0448</name>
    <name evidence="15" type="ORF">NCTC11991_01136</name>
</gene>
<keyword evidence="16" id="KW-1185">Reference proteome</keyword>
<dbReference type="GO" id="GO:0003941">
    <property type="term" value="F:L-serine ammonia-lyase activity"/>
    <property type="evidence" value="ECO:0007669"/>
    <property type="project" value="UniProtKB-UniRule"/>
</dbReference>
<dbReference type="Pfam" id="PF03315">
    <property type="entry name" value="SDH_beta"/>
    <property type="match status" value="1"/>
</dbReference>
<keyword evidence="7 11" id="KW-0408">Iron</keyword>